<keyword evidence="4" id="KW-1185">Reference proteome</keyword>
<evidence type="ECO:0000313" key="4">
    <source>
        <dbReference type="Proteomes" id="UP000078486"/>
    </source>
</evidence>
<evidence type="ECO:0000313" key="3">
    <source>
        <dbReference type="EMBL" id="OAM91352.1"/>
    </source>
</evidence>
<comment type="caution">
    <text evidence="3">The sequence shown here is derived from an EMBL/GenBank/DDBJ whole genome shotgun (WGS) entry which is preliminary data.</text>
</comment>
<dbReference type="RefSeq" id="WP_068769774.1">
    <property type="nucleotide sequence ID" value="NZ_CP109796.1"/>
</dbReference>
<dbReference type="OrthoDB" id="200209at2"/>
<sequence length="126" mass="13160">MTKPIKFILVSLVAAGLSSGALFAHNGEDHGKTKTAPAGQAQTAGSKAGYPLDTCVVSGDKLEGGDMGGPIDYIHKEEGKPDRLVRFCCKGCIRDFQKDPAKYLKKIDDAAAAKTAGSDGHGGHHH</sequence>
<organism evidence="3 4">
    <name type="scientific">Termitidicoccus mucosus</name>
    <dbReference type="NCBI Taxonomy" id="1184151"/>
    <lineage>
        <taxon>Bacteria</taxon>
        <taxon>Pseudomonadati</taxon>
        <taxon>Verrucomicrobiota</taxon>
        <taxon>Opitutia</taxon>
        <taxon>Opitutales</taxon>
        <taxon>Opitutaceae</taxon>
        <taxon>Termitidicoccus</taxon>
    </lineage>
</organism>
<dbReference type="EMBL" id="LRRQ01000030">
    <property type="protein sequence ID" value="OAM91352.1"/>
    <property type="molecule type" value="Genomic_DNA"/>
</dbReference>
<dbReference type="STRING" id="1184151.AW736_03710"/>
<proteinExistence type="predicted"/>
<accession>A0A178IN78</accession>
<feature type="signal peptide" evidence="2">
    <location>
        <begin position="1"/>
        <end position="24"/>
    </location>
</feature>
<feature type="chain" id="PRO_5008089169" description="TRASH domain-containing protein" evidence="2">
    <location>
        <begin position="25"/>
        <end position="126"/>
    </location>
</feature>
<evidence type="ECO:0000256" key="1">
    <source>
        <dbReference type="SAM" id="MobiDB-lite"/>
    </source>
</evidence>
<protein>
    <recommendedName>
        <fullName evidence="5">TRASH domain-containing protein</fullName>
    </recommendedName>
</protein>
<feature type="region of interest" description="Disordered" evidence="1">
    <location>
        <begin position="26"/>
        <end position="46"/>
    </location>
</feature>
<name>A0A178IN78_9BACT</name>
<dbReference type="Proteomes" id="UP000078486">
    <property type="component" value="Unassembled WGS sequence"/>
</dbReference>
<keyword evidence="2" id="KW-0732">Signal</keyword>
<gene>
    <name evidence="3" type="ORF">AW736_03710</name>
</gene>
<reference evidence="3 4" key="1">
    <citation type="submission" date="2016-01" db="EMBL/GenBank/DDBJ databases">
        <title>High potential of lignocellulose degradation of a new Verrucomicrobia species.</title>
        <authorList>
            <person name="Wang Y."/>
            <person name="Shi Y."/>
            <person name="Qiu Z."/>
            <person name="Liu S."/>
            <person name="Yang H."/>
        </authorList>
    </citation>
    <scope>NUCLEOTIDE SEQUENCE [LARGE SCALE GENOMIC DNA]</scope>
    <source>
        <strain evidence="3 4">TSB47</strain>
    </source>
</reference>
<evidence type="ECO:0008006" key="5">
    <source>
        <dbReference type="Google" id="ProtNLM"/>
    </source>
</evidence>
<dbReference type="AlphaFoldDB" id="A0A178IN78"/>
<evidence type="ECO:0000256" key="2">
    <source>
        <dbReference type="SAM" id="SignalP"/>
    </source>
</evidence>